<dbReference type="Proteomes" id="UP000326202">
    <property type="component" value="Chromosome"/>
</dbReference>
<keyword evidence="9" id="KW-0130">Cell adhesion</keyword>
<dbReference type="GO" id="GO:0005923">
    <property type="term" value="C:bicellular tight junction"/>
    <property type="evidence" value="ECO:0007669"/>
    <property type="project" value="UniProtKB-SubCell"/>
</dbReference>
<evidence type="ECO:0000256" key="6">
    <source>
        <dbReference type="ARBA" id="ARBA00022473"/>
    </source>
</evidence>
<comment type="similarity">
    <text evidence="4">Belongs to the popeye family.</text>
</comment>
<dbReference type="Pfam" id="PF00027">
    <property type="entry name" value="cNMP_binding"/>
    <property type="match status" value="1"/>
</dbReference>
<keyword evidence="17" id="KW-1185">Reference proteome</keyword>
<dbReference type="Gene3D" id="2.60.120.10">
    <property type="entry name" value="Jelly Rolls"/>
    <property type="match status" value="1"/>
</dbReference>
<protein>
    <recommendedName>
        <fullName evidence="15">Cyclic nucleotide-binding domain-containing protein</fullName>
    </recommendedName>
</protein>
<dbReference type="CDD" id="cd00038">
    <property type="entry name" value="CAP_ED"/>
    <property type="match status" value="1"/>
</dbReference>
<keyword evidence="6" id="KW-0217">Developmental protein</keyword>
<evidence type="ECO:0000256" key="10">
    <source>
        <dbReference type="ARBA" id="ARBA00022949"/>
    </source>
</evidence>
<dbReference type="Pfam" id="PF04831">
    <property type="entry name" value="POPDC1-3"/>
    <property type="match status" value="1"/>
</dbReference>
<evidence type="ECO:0000256" key="13">
    <source>
        <dbReference type="ARBA" id="ARBA00023180"/>
    </source>
</evidence>
<dbReference type="RefSeq" id="WP_151175333.1">
    <property type="nucleotide sequence ID" value="NZ_CP042906.1"/>
</dbReference>
<evidence type="ECO:0000256" key="12">
    <source>
        <dbReference type="ARBA" id="ARBA00023136"/>
    </source>
</evidence>
<accession>A0A5J6MCA8</accession>
<dbReference type="SUPFAM" id="SSF51206">
    <property type="entry name" value="cAMP-binding domain-like"/>
    <property type="match status" value="1"/>
</dbReference>
<feature type="transmembrane region" description="Helical" evidence="14">
    <location>
        <begin position="60"/>
        <end position="79"/>
    </location>
</feature>
<evidence type="ECO:0000256" key="11">
    <source>
        <dbReference type="ARBA" id="ARBA00022989"/>
    </source>
</evidence>
<dbReference type="SMART" id="SM00100">
    <property type="entry name" value="cNMP"/>
    <property type="match status" value="1"/>
</dbReference>
<comment type="subcellular location">
    <subcellularLocation>
        <location evidence="3">Cell junction</location>
        <location evidence="3">Tight junction</location>
    </subcellularLocation>
    <subcellularLocation>
        <location evidence="1">Lateral cell membrane</location>
    </subcellularLocation>
    <subcellularLocation>
        <location evidence="2">Membrane</location>
        <topology evidence="2">Multi-pass membrane protein</topology>
    </subcellularLocation>
</comment>
<evidence type="ECO:0000313" key="16">
    <source>
        <dbReference type="EMBL" id="QEX14822.1"/>
    </source>
</evidence>
<evidence type="ECO:0000313" key="17">
    <source>
        <dbReference type="Proteomes" id="UP000326202"/>
    </source>
</evidence>
<evidence type="ECO:0000256" key="14">
    <source>
        <dbReference type="SAM" id="Phobius"/>
    </source>
</evidence>
<gene>
    <name evidence="16" type="ORF">FRZ44_00970</name>
</gene>
<evidence type="ECO:0000256" key="1">
    <source>
        <dbReference type="ARBA" id="ARBA00004124"/>
    </source>
</evidence>
<keyword evidence="12 14" id="KW-0472">Membrane</keyword>
<dbReference type="AlphaFoldDB" id="A0A5J6MCA8"/>
<evidence type="ECO:0000256" key="4">
    <source>
        <dbReference type="ARBA" id="ARBA00007146"/>
    </source>
</evidence>
<dbReference type="KEGG" id="htq:FRZ44_00970"/>
<keyword evidence="13" id="KW-0325">Glycoprotein</keyword>
<evidence type="ECO:0000256" key="8">
    <source>
        <dbReference type="ARBA" id="ARBA00022692"/>
    </source>
</evidence>
<evidence type="ECO:0000256" key="9">
    <source>
        <dbReference type="ARBA" id="ARBA00022889"/>
    </source>
</evidence>
<dbReference type="GO" id="GO:0007155">
    <property type="term" value="P:cell adhesion"/>
    <property type="evidence" value="ECO:0007669"/>
    <property type="project" value="UniProtKB-KW"/>
</dbReference>
<evidence type="ECO:0000259" key="15">
    <source>
        <dbReference type="PROSITE" id="PS50042"/>
    </source>
</evidence>
<evidence type="ECO:0000256" key="7">
    <source>
        <dbReference type="ARBA" id="ARBA00022475"/>
    </source>
</evidence>
<proteinExistence type="inferred from homology"/>
<dbReference type="InterPro" id="IPR006916">
    <property type="entry name" value="POPDC1-3"/>
</dbReference>
<name>A0A5J6MCA8_9PROT</name>
<evidence type="ECO:0000256" key="2">
    <source>
        <dbReference type="ARBA" id="ARBA00004141"/>
    </source>
</evidence>
<feature type="transmembrane region" description="Helical" evidence="14">
    <location>
        <begin position="32"/>
        <end position="54"/>
    </location>
</feature>
<dbReference type="PROSITE" id="PS50042">
    <property type="entry name" value="CNMP_BINDING_3"/>
    <property type="match status" value="1"/>
</dbReference>
<dbReference type="InterPro" id="IPR000595">
    <property type="entry name" value="cNMP-bd_dom"/>
</dbReference>
<dbReference type="OrthoDB" id="7946922at2"/>
<keyword evidence="11 14" id="KW-1133">Transmembrane helix</keyword>
<dbReference type="PANTHER" id="PTHR12101">
    <property type="entry name" value="POPEYE DOMAIN CONTAINING PROTEIN"/>
    <property type="match status" value="1"/>
</dbReference>
<dbReference type="PANTHER" id="PTHR12101:SF17">
    <property type="entry name" value="BLOOD VESSEL EPICARDIAL SUBSTANCE"/>
    <property type="match status" value="1"/>
</dbReference>
<evidence type="ECO:0000256" key="5">
    <source>
        <dbReference type="ARBA" id="ARBA00022427"/>
    </source>
</evidence>
<sequence>MDWAVPQFSLADIPANLSYIAIAFSYYVRGMLWLRLLAVVGFVLETVYFGLIGSNLYTGIVWNLVFILINVVQIARLLWEKRSLQMPLDEKALLLEVLAGLDNFQIAKLLRASEWRTLKPGTLLTCEDKPVDELYLLGSGQAAVNVRGRTVAQLERGAFVGEVAFLTGKPASASVTIKDKAQVLAFPRSALKKAFRSDSAIASVVHQVLGRDLAMKMVQANDARG</sequence>
<keyword evidence="5" id="KW-0796">Tight junction</keyword>
<dbReference type="GO" id="GO:0016328">
    <property type="term" value="C:lateral plasma membrane"/>
    <property type="evidence" value="ECO:0007669"/>
    <property type="project" value="UniProtKB-SubCell"/>
</dbReference>
<dbReference type="InterPro" id="IPR014710">
    <property type="entry name" value="RmlC-like_jellyroll"/>
</dbReference>
<dbReference type="InterPro" id="IPR055272">
    <property type="entry name" value="POPDC1-3_dom"/>
</dbReference>
<evidence type="ECO:0000256" key="3">
    <source>
        <dbReference type="ARBA" id="ARBA00004435"/>
    </source>
</evidence>
<keyword evidence="8 14" id="KW-0812">Transmembrane</keyword>
<organism evidence="16 17">
    <name type="scientific">Hypericibacter terrae</name>
    <dbReference type="NCBI Taxonomy" id="2602015"/>
    <lineage>
        <taxon>Bacteria</taxon>
        <taxon>Pseudomonadati</taxon>
        <taxon>Pseudomonadota</taxon>
        <taxon>Alphaproteobacteria</taxon>
        <taxon>Rhodospirillales</taxon>
        <taxon>Dongiaceae</taxon>
        <taxon>Hypericibacter</taxon>
    </lineage>
</organism>
<dbReference type="InterPro" id="IPR018490">
    <property type="entry name" value="cNMP-bd_dom_sf"/>
</dbReference>
<dbReference type="GO" id="GO:0030552">
    <property type="term" value="F:cAMP binding"/>
    <property type="evidence" value="ECO:0007669"/>
    <property type="project" value="TreeGrafter"/>
</dbReference>
<reference evidence="16 17" key="1">
    <citation type="submission" date="2019-08" db="EMBL/GenBank/DDBJ databases">
        <title>Hyperibacter terrae gen. nov., sp. nov. and Hyperibacter viscosus sp. nov., two new members in the family Rhodospirillaceae isolated from the rhizosphere of Hypericum perforatum.</title>
        <authorList>
            <person name="Noviana Z."/>
        </authorList>
    </citation>
    <scope>NUCLEOTIDE SEQUENCE [LARGE SCALE GENOMIC DNA]</scope>
    <source>
        <strain evidence="16 17">R5913</strain>
    </source>
</reference>
<keyword evidence="10" id="KW-0965">Cell junction</keyword>
<feature type="domain" description="Cyclic nucleotide-binding" evidence="15">
    <location>
        <begin position="97"/>
        <end position="193"/>
    </location>
</feature>
<dbReference type="EMBL" id="CP042906">
    <property type="protein sequence ID" value="QEX14822.1"/>
    <property type="molecule type" value="Genomic_DNA"/>
</dbReference>
<keyword evidence="7" id="KW-1003">Cell membrane</keyword>